<dbReference type="SUPFAM" id="SSF52172">
    <property type="entry name" value="CheY-like"/>
    <property type="match status" value="1"/>
</dbReference>
<evidence type="ECO:0000256" key="4">
    <source>
        <dbReference type="SAM" id="MobiDB-lite"/>
    </source>
</evidence>
<dbReference type="SUPFAM" id="SSF52540">
    <property type="entry name" value="P-loop containing nucleoside triphosphate hydrolases"/>
    <property type="match status" value="1"/>
</dbReference>
<feature type="domain" description="Response regulatory" evidence="5">
    <location>
        <begin position="4"/>
        <end position="120"/>
    </location>
</feature>
<dbReference type="Proteomes" id="UP000291758">
    <property type="component" value="Chromosome"/>
</dbReference>
<dbReference type="GO" id="GO:0016887">
    <property type="term" value="F:ATP hydrolysis activity"/>
    <property type="evidence" value="ECO:0007669"/>
    <property type="project" value="TreeGrafter"/>
</dbReference>
<keyword evidence="7" id="KW-1185">Reference proteome</keyword>
<evidence type="ECO:0000256" key="2">
    <source>
        <dbReference type="ARBA" id="ARBA00022840"/>
    </source>
</evidence>
<dbReference type="Gene3D" id="3.40.50.2300">
    <property type="match status" value="1"/>
</dbReference>
<evidence type="ECO:0000259" key="5">
    <source>
        <dbReference type="PROSITE" id="PS50110"/>
    </source>
</evidence>
<sequence length="546" mass="57528">MAGSIVIGCVDQTLAYELRAQLAELADVEIVGIAESTSELAELVVALEPNVVLVHDQLGPARAHQVVRDLGLRRPGTVAVVVSGDPDAEALAAAMDAGARGVLTYPLSFEAVQQRVTNALEWSRQIQGMLTAAGDGEVSARGRATVLGVTGSKGGVGTSSIVTHLAWDLRRRTPDLKIVVVDADLEKGDVTSYLAASARTSLADLAKVADDLSPRTVEDAVYEHESGLHLLLPPDDVRDVEWITPQAVRQVLFLLRQLYDVVIVDAGAHVTPVQAAVVEVADEVVQVVTPDLVSLRALRRNLGWWESLGVRKTESVHVLVNRRTTSDEVQLEAITQLAPAAVMTTSVPHVGRRLETATNSRAPHLADSDEWWNALRAVGDELHLLRAVAAPAATGSGRRWARSDESAPTTSAGAAAPRRSRKALRESETGAVSLELLGVLPVLVVLLLLLAQVAATSLTYVWAGHGAAAAAHAAAVDHLNTAEVTAQARDAVPAGLRDDVDVTVGAYDAAAGAVEVTVTAPVPLFVPGAAGTPWDVTVRRQVVTEP</sequence>
<reference evidence="6 7" key="1">
    <citation type="submission" date="2019-01" db="EMBL/GenBank/DDBJ databases">
        <title>Genome sequencing of strain 2JSPR-7.</title>
        <authorList>
            <person name="Heo J."/>
            <person name="Kim S.-J."/>
            <person name="Kim J.-S."/>
            <person name="Hong S.-B."/>
            <person name="Kwon S.-W."/>
        </authorList>
    </citation>
    <scope>NUCLEOTIDE SEQUENCE [LARGE SCALE GENOMIC DNA]</scope>
    <source>
        <strain evidence="6 7">2JSPR-7</strain>
    </source>
</reference>
<gene>
    <name evidence="6" type="ORF">ET495_09765</name>
</gene>
<dbReference type="AlphaFoldDB" id="A0A4V0YEA1"/>
<organism evidence="6 7">
    <name type="scientific">Xylanimonas allomyrinae</name>
    <dbReference type="NCBI Taxonomy" id="2509459"/>
    <lineage>
        <taxon>Bacteria</taxon>
        <taxon>Bacillati</taxon>
        <taxon>Actinomycetota</taxon>
        <taxon>Actinomycetes</taxon>
        <taxon>Micrococcales</taxon>
        <taxon>Promicromonosporaceae</taxon>
        <taxon>Xylanimonas</taxon>
    </lineage>
</organism>
<dbReference type="PROSITE" id="PS50110">
    <property type="entry name" value="RESPONSE_REGULATORY"/>
    <property type="match status" value="1"/>
</dbReference>
<evidence type="ECO:0000313" key="7">
    <source>
        <dbReference type="Proteomes" id="UP000291758"/>
    </source>
</evidence>
<dbReference type="PANTHER" id="PTHR43384">
    <property type="entry name" value="SEPTUM SITE-DETERMINING PROTEIN MIND HOMOLOG, CHLOROPLASTIC-RELATED"/>
    <property type="match status" value="1"/>
</dbReference>
<dbReference type="Gene3D" id="3.40.50.300">
    <property type="entry name" value="P-loop containing nucleotide triphosphate hydrolases"/>
    <property type="match status" value="1"/>
</dbReference>
<keyword evidence="2" id="KW-0067">ATP-binding</keyword>
<dbReference type="InterPro" id="IPR017746">
    <property type="entry name" value="Cellulose_synthase_operon_BcsQ"/>
</dbReference>
<protein>
    <submittedName>
        <fullName evidence="6">Response regulator</fullName>
    </submittedName>
</protein>
<dbReference type="GO" id="GO:0009898">
    <property type="term" value="C:cytoplasmic side of plasma membrane"/>
    <property type="evidence" value="ECO:0007669"/>
    <property type="project" value="TreeGrafter"/>
</dbReference>
<feature type="compositionally biased region" description="Low complexity" evidence="4">
    <location>
        <begin position="406"/>
        <end position="417"/>
    </location>
</feature>
<evidence type="ECO:0000313" key="6">
    <source>
        <dbReference type="EMBL" id="QAY63491.1"/>
    </source>
</evidence>
<dbReference type="InterPro" id="IPR027417">
    <property type="entry name" value="P-loop_NTPase"/>
</dbReference>
<dbReference type="GO" id="GO:0005524">
    <property type="term" value="F:ATP binding"/>
    <property type="evidence" value="ECO:0007669"/>
    <property type="project" value="UniProtKB-KW"/>
</dbReference>
<dbReference type="InterPro" id="IPR011006">
    <property type="entry name" value="CheY-like_superfamily"/>
</dbReference>
<dbReference type="Pfam" id="PF06564">
    <property type="entry name" value="CBP_BcsQ"/>
    <property type="match status" value="1"/>
</dbReference>
<dbReference type="EMBL" id="CP035495">
    <property type="protein sequence ID" value="QAY63491.1"/>
    <property type="molecule type" value="Genomic_DNA"/>
</dbReference>
<dbReference type="GO" id="GO:0005829">
    <property type="term" value="C:cytosol"/>
    <property type="evidence" value="ECO:0007669"/>
    <property type="project" value="TreeGrafter"/>
</dbReference>
<dbReference type="OrthoDB" id="144620at2"/>
<dbReference type="KEGG" id="xyl:ET495_09765"/>
<accession>A0A4V0YEA1</accession>
<dbReference type="InterPro" id="IPR050625">
    <property type="entry name" value="ParA/MinD_ATPase"/>
</dbReference>
<evidence type="ECO:0000256" key="3">
    <source>
        <dbReference type="PROSITE-ProRule" id="PRU00169"/>
    </source>
</evidence>
<evidence type="ECO:0000256" key="1">
    <source>
        <dbReference type="ARBA" id="ARBA00022741"/>
    </source>
</evidence>
<dbReference type="PANTHER" id="PTHR43384:SF6">
    <property type="entry name" value="SEPTUM SITE-DETERMINING PROTEIN MIND HOMOLOG, CHLOROPLASTIC"/>
    <property type="match status" value="1"/>
</dbReference>
<feature type="region of interest" description="Disordered" evidence="4">
    <location>
        <begin position="396"/>
        <end position="423"/>
    </location>
</feature>
<keyword evidence="1" id="KW-0547">Nucleotide-binding</keyword>
<dbReference type="GO" id="GO:0051782">
    <property type="term" value="P:negative regulation of cell division"/>
    <property type="evidence" value="ECO:0007669"/>
    <property type="project" value="TreeGrafter"/>
</dbReference>
<dbReference type="InterPro" id="IPR001789">
    <property type="entry name" value="Sig_transdc_resp-reg_receiver"/>
</dbReference>
<comment type="caution">
    <text evidence="3">Lacks conserved residue(s) required for the propagation of feature annotation.</text>
</comment>
<dbReference type="RefSeq" id="WP_129204602.1">
    <property type="nucleotide sequence ID" value="NZ_CP035495.1"/>
</dbReference>
<proteinExistence type="predicted"/>
<name>A0A4V0YEA1_9MICO</name>
<dbReference type="GO" id="GO:0000160">
    <property type="term" value="P:phosphorelay signal transduction system"/>
    <property type="evidence" value="ECO:0007669"/>
    <property type="project" value="InterPro"/>
</dbReference>